<evidence type="ECO:0000256" key="5">
    <source>
        <dbReference type="ARBA" id="ARBA00023065"/>
    </source>
</evidence>
<feature type="non-terminal residue" evidence="11">
    <location>
        <position position="93"/>
    </location>
</feature>
<sequence length="93" mass="9638">LFNDYLDNIWVVVALLAGLVIFKIIATAFTIGAGGVGGIFAPVLFMGSAMGHCFALIFNHLGILNTPLSTSNFTLVGMAGLMAGIMHAPLTAI</sequence>
<evidence type="ECO:0000313" key="11">
    <source>
        <dbReference type="EMBL" id="NJX17625.1"/>
    </source>
</evidence>
<keyword evidence="3 10" id="KW-0812">Transmembrane</keyword>
<keyword evidence="5" id="KW-0406">Ion transport</keyword>
<proteinExistence type="predicted"/>
<keyword evidence="9" id="KW-0407">Ion channel</keyword>
<keyword evidence="4 10" id="KW-1133">Transmembrane helix</keyword>
<comment type="subcellular location">
    <subcellularLocation>
        <location evidence="1">Membrane</location>
        <topology evidence="1">Multi-pass membrane protein</topology>
    </subcellularLocation>
</comment>
<evidence type="ECO:0000256" key="9">
    <source>
        <dbReference type="ARBA" id="ARBA00023303"/>
    </source>
</evidence>
<evidence type="ECO:0000256" key="7">
    <source>
        <dbReference type="ARBA" id="ARBA00023173"/>
    </source>
</evidence>
<comment type="caution">
    <text evidence="11">The sequence shown here is derived from an EMBL/GenBank/DDBJ whole genome shotgun (WGS) entry which is preliminary data.</text>
</comment>
<evidence type="ECO:0000256" key="3">
    <source>
        <dbReference type="ARBA" id="ARBA00022692"/>
    </source>
</evidence>
<dbReference type="Gene3D" id="1.10.3080.10">
    <property type="entry name" value="Clc chloride channel"/>
    <property type="match status" value="1"/>
</dbReference>
<feature type="transmembrane region" description="Helical" evidence="10">
    <location>
        <begin position="9"/>
        <end position="33"/>
    </location>
</feature>
<keyword evidence="6 10" id="KW-0472">Membrane</keyword>
<name>A0ABX1DH87_9FLAO</name>
<dbReference type="SUPFAM" id="SSF81340">
    <property type="entry name" value="Clc chloride channel"/>
    <property type="match status" value="1"/>
</dbReference>
<keyword evidence="2" id="KW-0813">Transport</keyword>
<feature type="transmembrane region" description="Helical" evidence="10">
    <location>
        <begin position="73"/>
        <end position="90"/>
    </location>
</feature>
<dbReference type="EMBL" id="JAAVJS010000869">
    <property type="protein sequence ID" value="NJX17625.1"/>
    <property type="molecule type" value="Genomic_DNA"/>
</dbReference>
<dbReference type="Proteomes" id="UP000760545">
    <property type="component" value="Unassembled WGS sequence"/>
</dbReference>
<evidence type="ECO:0000313" key="12">
    <source>
        <dbReference type="Proteomes" id="UP000760545"/>
    </source>
</evidence>
<gene>
    <name evidence="11" type="ORF">HC176_19330</name>
</gene>
<dbReference type="PANTHER" id="PTHR43427">
    <property type="entry name" value="CHLORIDE CHANNEL PROTEIN CLC-E"/>
    <property type="match status" value="1"/>
</dbReference>
<accession>A0ABX1DH87</accession>
<feature type="transmembrane region" description="Helical" evidence="10">
    <location>
        <begin position="39"/>
        <end position="61"/>
    </location>
</feature>
<dbReference type="RefSeq" id="WP_209309846.1">
    <property type="nucleotide sequence ID" value="NZ_JAAVJS010000869.1"/>
</dbReference>
<evidence type="ECO:0000256" key="10">
    <source>
        <dbReference type="SAM" id="Phobius"/>
    </source>
</evidence>
<evidence type="ECO:0000256" key="6">
    <source>
        <dbReference type="ARBA" id="ARBA00023136"/>
    </source>
</evidence>
<feature type="non-terminal residue" evidence="11">
    <location>
        <position position="1"/>
    </location>
</feature>
<dbReference type="InterPro" id="IPR014743">
    <property type="entry name" value="Cl-channel_core"/>
</dbReference>
<dbReference type="PANTHER" id="PTHR43427:SF6">
    <property type="entry name" value="CHLORIDE CHANNEL PROTEIN CLC-E"/>
    <property type="match status" value="1"/>
</dbReference>
<evidence type="ECO:0000256" key="2">
    <source>
        <dbReference type="ARBA" id="ARBA00022448"/>
    </source>
</evidence>
<dbReference type="Pfam" id="PF00654">
    <property type="entry name" value="Voltage_CLC"/>
    <property type="match status" value="1"/>
</dbReference>
<organism evidence="11 12">
    <name type="scientific">Tamlana crocina</name>
    <dbReference type="NCBI Taxonomy" id="393006"/>
    <lineage>
        <taxon>Bacteria</taxon>
        <taxon>Pseudomonadati</taxon>
        <taxon>Bacteroidota</taxon>
        <taxon>Flavobacteriia</taxon>
        <taxon>Flavobacteriales</taxon>
        <taxon>Flavobacteriaceae</taxon>
        <taxon>Tamlana</taxon>
    </lineage>
</organism>
<protein>
    <submittedName>
        <fullName evidence="11">Chloride channel protein</fullName>
    </submittedName>
</protein>
<keyword evidence="7" id="KW-0869">Chloride channel</keyword>
<evidence type="ECO:0000256" key="1">
    <source>
        <dbReference type="ARBA" id="ARBA00004141"/>
    </source>
</evidence>
<dbReference type="InterPro" id="IPR001807">
    <property type="entry name" value="ClC"/>
</dbReference>
<evidence type="ECO:0000256" key="4">
    <source>
        <dbReference type="ARBA" id="ARBA00022989"/>
    </source>
</evidence>
<reference evidence="11 12" key="1">
    <citation type="submission" date="2020-03" db="EMBL/GenBank/DDBJ databases">
        <title>Tamlana sp. nov, isolated from XXX.</title>
        <authorList>
            <person name="Cao W.R."/>
        </authorList>
    </citation>
    <scope>NUCLEOTIDE SEQUENCE [LARGE SCALE GENOMIC DNA]</scope>
    <source>
        <strain evidence="11 12">HST1-43</strain>
    </source>
</reference>
<keyword evidence="12" id="KW-1185">Reference proteome</keyword>
<evidence type="ECO:0000256" key="8">
    <source>
        <dbReference type="ARBA" id="ARBA00023214"/>
    </source>
</evidence>
<keyword evidence="8" id="KW-0868">Chloride</keyword>
<dbReference type="InterPro" id="IPR050368">
    <property type="entry name" value="ClC-type_chloride_channel"/>
</dbReference>